<evidence type="ECO:0000313" key="1">
    <source>
        <dbReference type="EMBL" id="THU40791.1"/>
    </source>
</evidence>
<accession>A0A4S8HZH7</accession>
<dbReference type="RefSeq" id="WP_136575283.1">
    <property type="nucleotide sequence ID" value="NZ_STFF01000001.1"/>
</dbReference>
<dbReference type="PROSITE" id="PS51257">
    <property type="entry name" value="PROKAR_LIPOPROTEIN"/>
    <property type="match status" value="1"/>
</dbReference>
<proteinExistence type="predicted"/>
<keyword evidence="2" id="KW-1185">Reference proteome</keyword>
<protein>
    <submittedName>
        <fullName evidence="1">Uncharacterized protein</fullName>
    </submittedName>
</protein>
<dbReference type="OrthoDB" id="1437849at2"/>
<reference evidence="1 2" key="1">
    <citation type="submission" date="2019-04" db="EMBL/GenBank/DDBJ databases">
        <title>Niastella caeni sp. nov., isolated from activated sludge.</title>
        <authorList>
            <person name="Sheng M."/>
        </authorList>
    </citation>
    <scope>NUCLEOTIDE SEQUENCE [LARGE SCALE GENOMIC DNA]</scope>
    <source>
        <strain evidence="1 2">HX-2-15</strain>
    </source>
</reference>
<organism evidence="1 2">
    <name type="scientific">Niastella caeni</name>
    <dbReference type="NCBI Taxonomy" id="2569763"/>
    <lineage>
        <taxon>Bacteria</taxon>
        <taxon>Pseudomonadati</taxon>
        <taxon>Bacteroidota</taxon>
        <taxon>Chitinophagia</taxon>
        <taxon>Chitinophagales</taxon>
        <taxon>Chitinophagaceae</taxon>
        <taxon>Niastella</taxon>
    </lineage>
</organism>
<name>A0A4S8HZH7_9BACT</name>
<comment type="caution">
    <text evidence="1">The sequence shown here is derived from an EMBL/GenBank/DDBJ whole genome shotgun (WGS) entry which is preliminary data.</text>
</comment>
<gene>
    <name evidence="1" type="ORF">FAM09_01375</name>
</gene>
<dbReference type="EMBL" id="STFF01000001">
    <property type="protein sequence ID" value="THU40791.1"/>
    <property type="molecule type" value="Genomic_DNA"/>
</dbReference>
<evidence type="ECO:0000313" key="2">
    <source>
        <dbReference type="Proteomes" id="UP000306918"/>
    </source>
</evidence>
<dbReference type="AlphaFoldDB" id="A0A4S8HZH7"/>
<dbReference type="Proteomes" id="UP000306918">
    <property type="component" value="Unassembled WGS sequence"/>
</dbReference>
<sequence>MNRVIYFLICIIPLTISCSRKDAAPDNTKQVYEWLHGKYKAISSFSSEAVDVNMDGVATDNILTEIPDLTHCRLEIRIVSQNNFLFAESWPEQFIGHGIEPPGYDPSLAVNYVRQGLVRTFSLDNTSNKILVNPDTTPLPDTRRFSFPLAVTVEGSDTIKVVISKKLYTSAGWKVVTITTVYERYTMIT</sequence>